<dbReference type="SUPFAM" id="SSF46785">
    <property type="entry name" value="Winged helix' DNA-binding domain"/>
    <property type="match status" value="1"/>
</dbReference>
<keyword evidence="3" id="KW-0804">Transcription</keyword>
<dbReference type="SMART" id="SM00895">
    <property type="entry name" value="FCD"/>
    <property type="match status" value="1"/>
</dbReference>
<evidence type="ECO:0000313" key="5">
    <source>
        <dbReference type="EMBL" id="MCS2609610.1"/>
    </source>
</evidence>
<gene>
    <name evidence="5" type="ORF">LLY24_09815</name>
</gene>
<dbReference type="InterPro" id="IPR008920">
    <property type="entry name" value="TF_FadR/GntR_C"/>
</dbReference>
<dbReference type="SMART" id="SM00345">
    <property type="entry name" value="HTH_GNTR"/>
    <property type="match status" value="1"/>
</dbReference>
<name>A0ABT2EDH8_9GAMM</name>
<dbReference type="Proteomes" id="UP001165542">
    <property type="component" value="Unassembled WGS sequence"/>
</dbReference>
<protein>
    <submittedName>
        <fullName evidence="5">GntR family transcriptional regulator</fullName>
    </submittedName>
</protein>
<keyword evidence="1" id="KW-0805">Transcription regulation</keyword>
<dbReference type="InterPro" id="IPR011711">
    <property type="entry name" value="GntR_C"/>
</dbReference>
<evidence type="ECO:0000259" key="4">
    <source>
        <dbReference type="PROSITE" id="PS50949"/>
    </source>
</evidence>
<keyword evidence="2" id="KW-0238">DNA-binding</keyword>
<evidence type="ECO:0000313" key="6">
    <source>
        <dbReference type="Proteomes" id="UP001165542"/>
    </source>
</evidence>
<dbReference type="EMBL" id="JAJISC010000004">
    <property type="protein sequence ID" value="MCS2609610.1"/>
    <property type="molecule type" value="Genomic_DNA"/>
</dbReference>
<dbReference type="InterPro" id="IPR000524">
    <property type="entry name" value="Tscrpt_reg_HTH_GntR"/>
</dbReference>
<dbReference type="PROSITE" id="PS50949">
    <property type="entry name" value="HTH_GNTR"/>
    <property type="match status" value="1"/>
</dbReference>
<dbReference type="Gene3D" id="1.20.120.530">
    <property type="entry name" value="GntR ligand-binding domain-like"/>
    <property type="match status" value="1"/>
</dbReference>
<feature type="domain" description="HTH gntR-type" evidence="4">
    <location>
        <begin position="17"/>
        <end position="84"/>
    </location>
</feature>
<dbReference type="Pfam" id="PF00392">
    <property type="entry name" value="GntR"/>
    <property type="match status" value="1"/>
</dbReference>
<dbReference type="Gene3D" id="1.10.10.10">
    <property type="entry name" value="Winged helix-like DNA-binding domain superfamily/Winged helix DNA-binding domain"/>
    <property type="match status" value="1"/>
</dbReference>
<evidence type="ECO:0000256" key="3">
    <source>
        <dbReference type="ARBA" id="ARBA00023163"/>
    </source>
</evidence>
<evidence type="ECO:0000256" key="2">
    <source>
        <dbReference type="ARBA" id="ARBA00023125"/>
    </source>
</evidence>
<organism evidence="5 6">
    <name type="scientific">Halomonas dongshanensis</name>
    <dbReference type="NCBI Taxonomy" id="2890835"/>
    <lineage>
        <taxon>Bacteria</taxon>
        <taxon>Pseudomonadati</taxon>
        <taxon>Pseudomonadota</taxon>
        <taxon>Gammaproteobacteria</taxon>
        <taxon>Oceanospirillales</taxon>
        <taxon>Halomonadaceae</taxon>
        <taxon>Halomonas</taxon>
    </lineage>
</organism>
<dbReference type="PANTHER" id="PTHR43537:SF45">
    <property type="entry name" value="GNTR FAMILY REGULATORY PROTEIN"/>
    <property type="match status" value="1"/>
</dbReference>
<reference evidence="5" key="1">
    <citation type="submission" date="2021-11" db="EMBL/GenBank/DDBJ databases">
        <title>Halomonas sp., isolated from a coastal aquaculture zone in Dongshan Bay.</title>
        <authorList>
            <person name="Lin W."/>
        </authorList>
    </citation>
    <scope>NUCLEOTIDE SEQUENCE</scope>
    <source>
        <strain evidence="5">Yzlin-01</strain>
    </source>
</reference>
<dbReference type="InterPro" id="IPR036388">
    <property type="entry name" value="WH-like_DNA-bd_sf"/>
</dbReference>
<dbReference type="Pfam" id="PF07729">
    <property type="entry name" value="FCD"/>
    <property type="match status" value="1"/>
</dbReference>
<accession>A0ABT2EDH8</accession>
<dbReference type="SUPFAM" id="SSF48008">
    <property type="entry name" value="GntR ligand-binding domain-like"/>
    <property type="match status" value="1"/>
</dbReference>
<evidence type="ECO:0000256" key="1">
    <source>
        <dbReference type="ARBA" id="ARBA00023015"/>
    </source>
</evidence>
<comment type="caution">
    <text evidence="5">The sequence shown here is derived from an EMBL/GenBank/DDBJ whole genome shotgun (WGS) entry which is preliminary data.</text>
</comment>
<keyword evidence="6" id="KW-1185">Reference proteome</keyword>
<dbReference type="InterPro" id="IPR036390">
    <property type="entry name" value="WH_DNA-bd_sf"/>
</dbReference>
<sequence length="253" mass="28614">MSNEKSPMPSSHGRSGKNLLELAYQSIEELIVTCKLKPGTFLRIQDLQELTGFNRMPVYQAVTRLSTDTLLIIQPRQGIQVSPIDLHRAQTLLKLRRDIERFVVALASRRSSNNDRQHMTYLINVLMSRRLAVSISEFNLIDREIDAAILQACGEPFLEATLRPLHTIFRRIGWLYHSLIPEGAHLDSTINGHLDVLRAIVDADTTAAEKASDHLMDFVEKMFPILETSLSPDLFDIQKKALMPSDVRAARST</sequence>
<proteinExistence type="predicted"/>
<dbReference type="PANTHER" id="PTHR43537">
    <property type="entry name" value="TRANSCRIPTIONAL REGULATOR, GNTR FAMILY"/>
    <property type="match status" value="1"/>
</dbReference>
<dbReference type="RefSeq" id="WP_259036119.1">
    <property type="nucleotide sequence ID" value="NZ_JAJISC010000004.1"/>
</dbReference>